<evidence type="ECO:0000259" key="5">
    <source>
        <dbReference type="Pfam" id="PF01661"/>
    </source>
</evidence>
<dbReference type="EC" id="3.1.3.84" evidence="2"/>
<comment type="catalytic activity">
    <reaction evidence="4">
        <text>ADP-alpha-D-ribose 1''-phosphate + H2O = ADP-D-ribose + phosphate</text>
        <dbReference type="Rhea" id="RHEA:25029"/>
        <dbReference type="ChEBI" id="CHEBI:15377"/>
        <dbReference type="ChEBI" id="CHEBI:43474"/>
        <dbReference type="ChEBI" id="CHEBI:57967"/>
        <dbReference type="ChEBI" id="CHEBI:58753"/>
        <dbReference type="EC" id="3.1.3.84"/>
    </reaction>
</comment>
<dbReference type="STRING" id="1754190.A0A1Y2CKK4"/>
<sequence length="161" mass="18128">MKILKNKNLFKLGKGKNTCLCITTNGKVKKNGLAVMGAGIALHANKRFKLDEILGKKLQKFGNHVFDLGIYGSGFHIASFPTKNHWRGKSSKKLIEQSAVELVELADKIGLTEVYLPKPGCQNGHLNWEDVLQIIEKQLDDRFTVIINDDKRIENDNIEKK</sequence>
<dbReference type="InterPro" id="IPR050892">
    <property type="entry name" value="ADP-ribose_metab_enzymes"/>
</dbReference>
<accession>A0A1Y2CKK4</accession>
<feature type="domain" description="Macro" evidence="5">
    <location>
        <begin position="77"/>
        <end position="135"/>
    </location>
</feature>
<dbReference type="Pfam" id="PF01661">
    <property type="entry name" value="Macro"/>
    <property type="match status" value="1"/>
</dbReference>
<dbReference type="InterPro" id="IPR043472">
    <property type="entry name" value="Macro_dom-like"/>
</dbReference>
<dbReference type="EMBL" id="MCOG01000104">
    <property type="protein sequence ID" value="ORY47549.1"/>
    <property type="molecule type" value="Genomic_DNA"/>
</dbReference>
<evidence type="ECO:0000313" key="6">
    <source>
        <dbReference type="EMBL" id="ORY47549.1"/>
    </source>
</evidence>
<dbReference type="OrthoDB" id="2115621at2759"/>
<keyword evidence="7" id="KW-1185">Reference proteome</keyword>
<comment type="caution">
    <text evidence="6">The sequence shown here is derived from an EMBL/GenBank/DDBJ whole genome shotgun (WGS) entry which is preliminary data.</text>
</comment>
<dbReference type="Gene3D" id="3.40.220.10">
    <property type="entry name" value="Leucine Aminopeptidase, subunit E, domain 1"/>
    <property type="match status" value="1"/>
</dbReference>
<evidence type="ECO:0000256" key="1">
    <source>
        <dbReference type="ARBA" id="ARBA00006575"/>
    </source>
</evidence>
<dbReference type="GO" id="GO:0140291">
    <property type="term" value="P:peptidyl-glutamate ADP-deribosylation"/>
    <property type="evidence" value="ECO:0007669"/>
    <property type="project" value="TreeGrafter"/>
</dbReference>
<dbReference type="PANTHER" id="PTHR12521:SF0">
    <property type="entry name" value="ADP-RIBOSE GLYCOHYDROLASE OARD1"/>
    <property type="match status" value="1"/>
</dbReference>
<dbReference type="Proteomes" id="UP000193920">
    <property type="component" value="Unassembled WGS sequence"/>
</dbReference>
<evidence type="ECO:0000256" key="2">
    <source>
        <dbReference type="ARBA" id="ARBA00012983"/>
    </source>
</evidence>
<evidence type="ECO:0000313" key="7">
    <source>
        <dbReference type="Proteomes" id="UP000193920"/>
    </source>
</evidence>
<evidence type="ECO:0000256" key="4">
    <source>
        <dbReference type="ARBA" id="ARBA00034427"/>
    </source>
</evidence>
<proteinExistence type="inferred from homology"/>
<dbReference type="PANTHER" id="PTHR12521">
    <property type="entry name" value="PROTEIN C6ORF130"/>
    <property type="match status" value="1"/>
</dbReference>
<name>A0A1Y2CKK4_9FUNG</name>
<reference evidence="6 7" key="1">
    <citation type="submission" date="2016-08" db="EMBL/GenBank/DDBJ databases">
        <title>A Parts List for Fungal Cellulosomes Revealed by Comparative Genomics.</title>
        <authorList>
            <consortium name="DOE Joint Genome Institute"/>
            <person name="Haitjema C.H."/>
            <person name="Gilmore S.P."/>
            <person name="Henske J.K."/>
            <person name="Solomon K.V."/>
            <person name="De Groot R."/>
            <person name="Kuo A."/>
            <person name="Mondo S.J."/>
            <person name="Salamov A.A."/>
            <person name="Labutti K."/>
            <person name="Zhao Z."/>
            <person name="Chiniquy J."/>
            <person name="Barry K."/>
            <person name="Brewer H.M."/>
            <person name="Purvine S.O."/>
            <person name="Wright A.T."/>
            <person name="Boxma B."/>
            <person name="Van Alen T."/>
            <person name="Hackstein J.H."/>
            <person name="Baker S.E."/>
            <person name="Grigoriev I.V."/>
            <person name="O'Malley M.A."/>
        </authorList>
    </citation>
    <scope>NUCLEOTIDE SEQUENCE [LARGE SCALE GENOMIC DNA]</scope>
    <source>
        <strain evidence="6 7">G1</strain>
    </source>
</reference>
<comment type="similarity">
    <text evidence="1">Belongs to the POA1 family.</text>
</comment>
<evidence type="ECO:0000256" key="3">
    <source>
        <dbReference type="ARBA" id="ARBA00019744"/>
    </source>
</evidence>
<protein>
    <recommendedName>
        <fullName evidence="3">ADP-ribose 1''-phosphate phosphatase</fullName>
        <ecNumber evidence="2">3.1.3.84</ecNumber>
    </recommendedName>
</protein>
<dbReference type="SUPFAM" id="SSF52949">
    <property type="entry name" value="Macro domain-like"/>
    <property type="match status" value="1"/>
</dbReference>
<dbReference type="InterPro" id="IPR002589">
    <property type="entry name" value="Macro_dom"/>
</dbReference>
<dbReference type="AlphaFoldDB" id="A0A1Y2CKK4"/>
<gene>
    <name evidence="6" type="ORF">LY90DRAFT_9897</name>
</gene>
<organism evidence="6 7">
    <name type="scientific">Neocallimastix californiae</name>
    <dbReference type="NCBI Taxonomy" id="1754190"/>
    <lineage>
        <taxon>Eukaryota</taxon>
        <taxon>Fungi</taxon>
        <taxon>Fungi incertae sedis</taxon>
        <taxon>Chytridiomycota</taxon>
        <taxon>Chytridiomycota incertae sedis</taxon>
        <taxon>Neocallimastigomycetes</taxon>
        <taxon>Neocallimastigales</taxon>
        <taxon>Neocallimastigaceae</taxon>
        <taxon>Neocallimastix</taxon>
    </lineage>
</organism>